<dbReference type="PANTHER" id="PTHR40084:SF1">
    <property type="entry name" value="PHOSPHOTRANSFERASE"/>
    <property type="match status" value="1"/>
</dbReference>
<evidence type="ECO:0000256" key="1">
    <source>
        <dbReference type="SAM" id="MobiDB-lite"/>
    </source>
</evidence>
<dbReference type="InterPro" id="IPR010994">
    <property type="entry name" value="RuvA_2-like"/>
</dbReference>
<gene>
    <name evidence="2" type="ORF">GCM10010911_29670</name>
</gene>
<dbReference type="EMBL" id="BMHP01000002">
    <property type="protein sequence ID" value="GGD69882.1"/>
    <property type="molecule type" value="Genomic_DNA"/>
</dbReference>
<feature type="region of interest" description="Disordered" evidence="1">
    <location>
        <begin position="264"/>
        <end position="285"/>
    </location>
</feature>
<dbReference type="Proteomes" id="UP000612456">
    <property type="component" value="Unassembled WGS sequence"/>
</dbReference>
<keyword evidence="3" id="KW-1185">Reference proteome</keyword>
<reference evidence="2" key="1">
    <citation type="journal article" date="2014" name="Int. J. Syst. Evol. Microbiol.">
        <title>Complete genome sequence of Corynebacterium casei LMG S-19264T (=DSM 44701T), isolated from a smear-ripened cheese.</title>
        <authorList>
            <consortium name="US DOE Joint Genome Institute (JGI-PGF)"/>
            <person name="Walter F."/>
            <person name="Albersmeier A."/>
            <person name="Kalinowski J."/>
            <person name="Ruckert C."/>
        </authorList>
    </citation>
    <scope>NUCLEOTIDE SEQUENCE</scope>
    <source>
        <strain evidence="2">CGMCC 1.15178</strain>
    </source>
</reference>
<sequence length="285" mass="30834">MSRHMKNVNLSSQRIYVPAGVLQREVKDRGGLFIPAHIFTPHKSLFGSCSDRLDRTLDPMLVDAVELGLSSDSYMAGLIPELDGLPFVTNSDAHSLGKIGREYNELLIAEPSFAELALALRGLSGRAITANYGLNPVLGKYHRTYCVNCGELADEINAAGRCAHCGSLKQVRGVMDRIEELAFQAGRNKPVVPDDRPPYVYQVPLEFIPGVGKRTMDKLLDRFGTEMNILHDAKVSEIAQTAGEATASVIARSRSGTLNLLSGGGGRYGKVTSSESRITDSANAD</sequence>
<feature type="compositionally biased region" description="Polar residues" evidence="1">
    <location>
        <begin position="271"/>
        <end position="285"/>
    </location>
</feature>
<evidence type="ECO:0000313" key="3">
    <source>
        <dbReference type="Proteomes" id="UP000612456"/>
    </source>
</evidence>
<dbReference type="PANTHER" id="PTHR40084">
    <property type="entry name" value="PHOSPHOHYDROLASE, PHP FAMILY"/>
    <property type="match status" value="1"/>
</dbReference>
<dbReference type="Pfam" id="PF13263">
    <property type="entry name" value="PHP_C"/>
    <property type="match status" value="1"/>
</dbReference>
<name>A0A916Z0U3_9BACL</name>
<organism evidence="2 3">
    <name type="scientific">Paenibacillus nasutitermitis</name>
    <dbReference type="NCBI Taxonomy" id="1652958"/>
    <lineage>
        <taxon>Bacteria</taxon>
        <taxon>Bacillati</taxon>
        <taxon>Bacillota</taxon>
        <taxon>Bacilli</taxon>
        <taxon>Bacillales</taxon>
        <taxon>Paenibacillaceae</taxon>
        <taxon>Paenibacillus</taxon>
    </lineage>
</organism>
<comment type="caution">
    <text evidence="2">The sequence shown here is derived from an EMBL/GenBank/DDBJ whole genome shotgun (WGS) entry which is preliminary data.</text>
</comment>
<reference evidence="2" key="2">
    <citation type="submission" date="2020-09" db="EMBL/GenBank/DDBJ databases">
        <authorList>
            <person name="Sun Q."/>
            <person name="Zhou Y."/>
        </authorList>
    </citation>
    <scope>NUCLEOTIDE SEQUENCE</scope>
    <source>
        <strain evidence="2">CGMCC 1.15178</strain>
    </source>
</reference>
<dbReference type="InterPro" id="IPR016195">
    <property type="entry name" value="Pol/histidinol_Pase-like"/>
</dbReference>
<dbReference type="CDD" id="cd19067">
    <property type="entry name" value="PfuEndoQ-like"/>
    <property type="match status" value="1"/>
</dbReference>
<dbReference type="SUPFAM" id="SSF89550">
    <property type="entry name" value="PHP domain-like"/>
    <property type="match status" value="1"/>
</dbReference>
<evidence type="ECO:0008006" key="4">
    <source>
        <dbReference type="Google" id="ProtNLM"/>
    </source>
</evidence>
<proteinExistence type="predicted"/>
<accession>A0A916Z0U3</accession>
<dbReference type="Gene3D" id="1.10.150.20">
    <property type="entry name" value="5' to 3' exonuclease, C-terminal subdomain"/>
    <property type="match status" value="1"/>
</dbReference>
<evidence type="ECO:0000313" key="2">
    <source>
        <dbReference type="EMBL" id="GGD69882.1"/>
    </source>
</evidence>
<dbReference type="SUPFAM" id="SSF47781">
    <property type="entry name" value="RuvA domain 2-like"/>
    <property type="match status" value="1"/>
</dbReference>
<dbReference type="Gene3D" id="3.20.20.140">
    <property type="entry name" value="Metal-dependent hydrolases"/>
    <property type="match status" value="1"/>
</dbReference>
<dbReference type="AlphaFoldDB" id="A0A916Z0U3"/>
<protein>
    <recommendedName>
        <fullName evidence="4">TIGR00375 family protein</fullName>
    </recommendedName>
</protein>